<evidence type="ECO:0000256" key="3">
    <source>
        <dbReference type="ARBA" id="ARBA00022989"/>
    </source>
</evidence>
<protein>
    <submittedName>
        <fullName evidence="6">Unannotated protein</fullName>
    </submittedName>
</protein>
<feature type="transmembrane region" description="Helical" evidence="5">
    <location>
        <begin position="230"/>
        <end position="249"/>
    </location>
</feature>
<feature type="transmembrane region" description="Helical" evidence="5">
    <location>
        <begin position="104"/>
        <end position="121"/>
    </location>
</feature>
<evidence type="ECO:0000256" key="2">
    <source>
        <dbReference type="ARBA" id="ARBA00022692"/>
    </source>
</evidence>
<dbReference type="EMBL" id="CAEZWH010000137">
    <property type="protein sequence ID" value="CAB4656093.1"/>
    <property type="molecule type" value="Genomic_DNA"/>
</dbReference>
<dbReference type="EMBL" id="CAEZZM010000041">
    <property type="protein sequence ID" value="CAB4760887.1"/>
    <property type="molecule type" value="Genomic_DNA"/>
</dbReference>
<dbReference type="InterPro" id="IPR002781">
    <property type="entry name" value="TM_pro_TauE-like"/>
</dbReference>
<feature type="transmembrane region" description="Helical" evidence="5">
    <location>
        <begin position="133"/>
        <end position="155"/>
    </location>
</feature>
<keyword evidence="2 5" id="KW-0812">Transmembrane</keyword>
<dbReference type="GO" id="GO:0016020">
    <property type="term" value="C:membrane"/>
    <property type="evidence" value="ECO:0007669"/>
    <property type="project" value="UniProtKB-SubCell"/>
</dbReference>
<feature type="transmembrane region" description="Helical" evidence="5">
    <location>
        <begin position="12"/>
        <end position="41"/>
    </location>
</feature>
<proteinExistence type="predicted"/>
<organism evidence="6">
    <name type="scientific">freshwater metagenome</name>
    <dbReference type="NCBI Taxonomy" id="449393"/>
    <lineage>
        <taxon>unclassified sequences</taxon>
        <taxon>metagenomes</taxon>
        <taxon>ecological metagenomes</taxon>
    </lineage>
</organism>
<comment type="subcellular location">
    <subcellularLocation>
        <location evidence="1">Membrane</location>
        <topology evidence="1">Multi-pass membrane protein</topology>
    </subcellularLocation>
</comment>
<keyword evidence="3 5" id="KW-1133">Transmembrane helix</keyword>
<dbReference type="InterPro" id="IPR051598">
    <property type="entry name" value="TSUP/Inactive_protease-like"/>
</dbReference>
<evidence type="ECO:0000256" key="5">
    <source>
        <dbReference type="SAM" id="Phobius"/>
    </source>
</evidence>
<feature type="transmembrane region" description="Helical" evidence="5">
    <location>
        <begin position="47"/>
        <end position="65"/>
    </location>
</feature>
<evidence type="ECO:0000313" key="6">
    <source>
        <dbReference type="EMBL" id="CAB4656093.1"/>
    </source>
</evidence>
<sequence length="264" mass="27535">MKIERNRALILMAFGVGAGLLSGMFGLGGGIIIIPGLMFALKMDQRLAHGTSLGGVFLISCASFVTYWTHDEIDWRVVLWLSIGSVSGSLIGAKLLSIVSKKTLTVSFIAVLVIAGVRMFFEIDASGVMIIDALTVVWLIVIGVAVGAIAGMLGIGGGLMTVPILVVLFHVSPALAKGTSLAVVIPTAFSGTLQNYRNKNTDLQAAAIVSSTGIVAAIAGSWLATRMNDALSNFLFAVLLIFIAARMLLQLRKSSATPAVEGAS</sequence>
<feature type="transmembrane region" description="Helical" evidence="5">
    <location>
        <begin position="205"/>
        <end position="224"/>
    </location>
</feature>
<accession>A0A6J6L5T5</accession>
<dbReference type="PANTHER" id="PTHR43701">
    <property type="entry name" value="MEMBRANE TRANSPORTER PROTEIN MJ0441-RELATED"/>
    <property type="match status" value="1"/>
</dbReference>
<evidence type="ECO:0000256" key="1">
    <source>
        <dbReference type="ARBA" id="ARBA00004141"/>
    </source>
</evidence>
<dbReference type="AlphaFoldDB" id="A0A6J6L5T5"/>
<evidence type="ECO:0000256" key="4">
    <source>
        <dbReference type="ARBA" id="ARBA00023136"/>
    </source>
</evidence>
<dbReference type="Pfam" id="PF01925">
    <property type="entry name" value="TauE"/>
    <property type="match status" value="2"/>
</dbReference>
<reference evidence="6" key="1">
    <citation type="submission" date="2020-05" db="EMBL/GenBank/DDBJ databases">
        <authorList>
            <person name="Chiriac C."/>
            <person name="Salcher M."/>
            <person name="Ghai R."/>
            <person name="Kavagutti S V."/>
        </authorList>
    </citation>
    <scope>NUCLEOTIDE SEQUENCE</scope>
</reference>
<gene>
    <name evidence="6" type="ORF">UFOPK2195_00747</name>
    <name evidence="7" type="ORF">UFOPK2872_00488</name>
</gene>
<evidence type="ECO:0000313" key="7">
    <source>
        <dbReference type="EMBL" id="CAB4760887.1"/>
    </source>
</evidence>
<name>A0A6J6L5T5_9ZZZZ</name>
<feature type="transmembrane region" description="Helical" evidence="5">
    <location>
        <begin position="77"/>
        <end position="98"/>
    </location>
</feature>
<keyword evidence="4 5" id="KW-0472">Membrane</keyword>
<dbReference type="PANTHER" id="PTHR43701:SF2">
    <property type="entry name" value="MEMBRANE TRANSPORTER PROTEIN YJNA-RELATED"/>
    <property type="match status" value="1"/>
</dbReference>
<feature type="transmembrane region" description="Helical" evidence="5">
    <location>
        <begin position="175"/>
        <end position="193"/>
    </location>
</feature>